<evidence type="ECO:0000256" key="3">
    <source>
        <dbReference type="ARBA" id="ARBA00022448"/>
    </source>
</evidence>
<organism evidence="12 13">
    <name type="scientific">Sphaeroforma arctica JP610</name>
    <dbReference type="NCBI Taxonomy" id="667725"/>
    <lineage>
        <taxon>Eukaryota</taxon>
        <taxon>Ichthyosporea</taxon>
        <taxon>Ichthyophonida</taxon>
        <taxon>Sphaeroforma</taxon>
    </lineage>
</organism>
<evidence type="ECO:0000256" key="6">
    <source>
        <dbReference type="ARBA" id="ARBA00022970"/>
    </source>
</evidence>
<evidence type="ECO:0000256" key="2">
    <source>
        <dbReference type="ARBA" id="ARBA00008066"/>
    </source>
</evidence>
<dbReference type="GO" id="GO:0005774">
    <property type="term" value="C:vacuolar membrane"/>
    <property type="evidence" value="ECO:0007669"/>
    <property type="project" value="UniProtKB-SubCell"/>
</dbReference>
<dbReference type="OrthoDB" id="438545at2759"/>
<keyword evidence="5 10" id="KW-0812">Transmembrane</keyword>
<feature type="transmembrane region" description="Helical" evidence="10">
    <location>
        <begin position="272"/>
        <end position="296"/>
    </location>
</feature>
<feature type="domain" description="Amino acid transporter transmembrane" evidence="11">
    <location>
        <begin position="2"/>
        <end position="561"/>
    </location>
</feature>
<dbReference type="GO" id="GO:0005290">
    <property type="term" value="F:L-histidine transmembrane transporter activity"/>
    <property type="evidence" value="ECO:0007669"/>
    <property type="project" value="TreeGrafter"/>
</dbReference>
<keyword evidence="6" id="KW-0029">Amino-acid transport</keyword>
<proteinExistence type="inferred from homology"/>
<evidence type="ECO:0000256" key="9">
    <source>
        <dbReference type="SAM" id="MobiDB-lite"/>
    </source>
</evidence>
<dbReference type="GO" id="GO:0005313">
    <property type="term" value="F:L-glutamate transmembrane transporter activity"/>
    <property type="evidence" value="ECO:0007669"/>
    <property type="project" value="TreeGrafter"/>
</dbReference>
<dbReference type="GeneID" id="25909538"/>
<feature type="transmembrane region" description="Helical" evidence="10">
    <location>
        <begin position="113"/>
        <end position="136"/>
    </location>
</feature>
<protein>
    <recommendedName>
        <fullName evidence="11">Amino acid transporter transmembrane domain-containing protein</fullName>
    </recommendedName>
</protein>
<comment type="similarity">
    <text evidence="2">Belongs to the amino acid/polyamine transporter 2 family.</text>
</comment>
<keyword evidence="3" id="KW-0813">Transport</keyword>
<keyword evidence="4" id="KW-0926">Vacuole</keyword>
<reference evidence="12 13" key="1">
    <citation type="submission" date="2011-02" db="EMBL/GenBank/DDBJ databases">
        <title>The Genome Sequence of Sphaeroforma arctica JP610.</title>
        <authorList>
            <consortium name="The Broad Institute Genome Sequencing Platform"/>
            <person name="Russ C."/>
            <person name="Cuomo C."/>
            <person name="Young S.K."/>
            <person name="Zeng Q."/>
            <person name="Gargeya S."/>
            <person name="Alvarado L."/>
            <person name="Berlin A."/>
            <person name="Chapman S.B."/>
            <person name="Chen Z."/>
            <person name="Freedman E."/>
            <person name="Gellesch M."/>
            <person name="Goldberg J."/>
            <person name="Griggs A."/>
            <person name="Gujja S."/>
            <person name="Heilman E."/>
            <person name="Heiman D."/>
            <person name="Howarth C."/>
            <person name="Mehta T."/>
            <person name="Neiman D."/>
            <person name="Pearson M."/>
            <person name="Roberts A."/>
            <person name="Saif S."/>
            <person name="Shea T."/>
            <person name="Shenoy N."/>
            <person name="Sisk P."/>
            <person name="Stolte C."/>
            <person name="Sykes S."/>
            <person name="White J."/>
            <person name="Yandava C."/>
            <person name="Burger G."/>
            <person name="Gray M.W."/>
            <person name="Holland P.W.H."/>
            <person name="King N."/>
            <person name="Lang F.B.F."/>
            <person name="Roger A.J."/>
            <person name="Ruiz-Trillo I."/>
            <person name="Haas B."/>
            <person name="Nusbaum C."/>
            <person name="Birren B."/>
        </authorList>
    </citation>
    <scope>NUCLEOTIDE SEQUENCE [LARGE SCALE GENOMIC DNA]</scope>
    <source>
        <strain evidence="12 13">JP610</strain>
    </source>
</reference>
<dbReference type="GO" id="GO:0015194">
    <property type="term" value="F:L-serine transmembrane transporter activity"/>
    <property type="evidence" value="ECO:0007669"/>
    <property type="project" value="TreeGrafter"/>
</dbReference>
<keyword evidence="7 10" id="KW-1133">Transmembrane helix</keyword>
<sequence length="571" mass="60553">MILAQTAMGAGILALPYAFSNLGYAFGTLMLLVSSGVSAFTLHLLSVCVANVGGRSTTFGSIAQASYPRLGWIADLLVVVVTFGVCSSFLIVVGDNLPLVVSFLSDLPQTSPGSVWLGRHVYIALAWALVCVPLSVSGRLDLLKYTSLLAIASVVFTMVLVVVYYVEPSDSWNPCGSDETSEAEAVGCLGDVVAFNDDFVKIMTGLPLFVFAYGCHGQIFGIYNELKVQKVRSMNFIVVLAVSLCALLYTVCGLFGYLIYGSLTQSNILLNFPLGVASSVARLAMSLVVILTYPLAIHPCRLCTLNLISTFVNAYRNKSFITPQSDTAEGPADLFGDSSDDMVRCEVARETKEISGAYTRISKGCIDMHDCGVGDANSANTQECMPEKAGVNTSAEGDVFEAKYTTGTNTRCNDDSQAPALHITRENKLDDPSHNRQGCQALTHDPTGTATAAQAHTEAPACAQQPAIHSPYATGRMEFIAVTVVMLAGTFALAMGVSDLGLVFGLIGATASTMEVFVLPGAIYVEQMRTRECGGVRGRLTYWLAVVMIPFGFAFGGVAVACTLMTGGSGH</sequence>
<feature type="transmembrane region" description="Helical" evidence="10">
    <location>
        <begin position="479"/>
        <end position="497"/>
    </location>
</feature>
<dbReference type="GO" id="GO:0061459">
    <property type="term" value="F:L-arginine transmembrane transporter activity"/>
    <property type="evidence" value="ECO:0007669"/>
    <property type="project" value="TreeGrafter"/>
</dbReference>
<evidence type="ECO:0000256" key="8">
    <source>
        <dbReference type="ARBA" id="ARBA00023136"/>
    </source>
</evidence>
<dbReference type="PANTHER" id="PTHR22950:SF678">
    <property type="entry name" value="VACUOLAR AMINO ACID TRANSPORTER 5-RELATED"/>
    <property type="match status" value="1"/>
</dbReference>
<evidence type="ECO:0000256" key="1">
    <source>
        <dbReference type="ARBA" id="ARBA00004128"/>
    </source>
</evidence>
<dbReference type="GO" id="GO:0015189">
    <property type="term" value="F:L-lysine transmembrane transporter activity"/>
    <property type="evidence" value="ECO:0007669"/>
    <property type="project" value="TreeGrafter"/>
</dbReference>
<evidence type="ECO:0000256" key="5">
    <source>
        <dbReference type="ARBA" id="ARBA00022692"/>
    </source>
</evidence>
<dbReference type="InterPro" id="IPR013057">
    <property type="entry name" value="AA_transpt_TM"/>
</dbReference>
<dbReference type="GO" id="GO:0005302">
    <property type="term" value="F:L-tyrosine transmembrane transporter activity"/>
    <property type="evidence" value="ECO:0007669"/>
    <property type="project" value="TreeGrafter"/>
</dbReference>
<feature type="transmembrane region" description="Helical" evidence="10">
    <location>
        <begin position="202"/>
        <end position="223"/>
    </location>
</feature>
<dbReference type="AlphaFoldDB" id="A0A0L0FNX9"/>
<feature type="transmembrane region" description="Helical" evidence="10">
    <location>
        <begin position="235"/>
        <end position="260"/>
    </location>
</feature>
<dbReference type="Proteomes" id="UP000054560">
    <property type="component" value="Unassembled WGS sequence"/>
</dbReference>
<dbReference type="STRING" id="667725.A0A0L0FNX9"/>
<keyword evidence="8 10" id="KW-0472">Membrane</keyword>
<evidence type="ECO:0000256" key="4">
    <source>
        <dbReference type="ARBA" id="ARBA00022554"/>
    </source>
</evidence>
<evidence type="ECO:0000313" key="12">
    <source>
        <dbReference type="EMBL" id="KNC78540.1"/>
    </source>
</evidence>
<gene>
    <name evidence="12" type="ORF">SARC_09034</name>
</gene>
<evidence type="ECO:0000313" key="13">
    <source>
        <dbReference type="Proteomes" id="UP000054560"/>
    </source>
</evidence>
<accession>A0A0L0FNX9</accession>
<feature type="transmembrane region" description="Helical" evidence="10">
    <location>
        <begin position="148"/>
        <end position="166"/>
    </location>
</feature>
<dbReference type="RefSeq" id="XP_014152442.1">
    <property type="nucleotide sequence ID" value="XM_014296967.1"/>
</dbReference>
<dbReference type="eggNOG" id="KOG1305">
    <property type="taxonomic scope" value="Eukaryota"/>
</dbReference>
<feature type="transmembrane region" description="Helical" evidence="10">
    <location>
        <begin position="24"/>
        <end position="49"/>
    </location>
</feature>
<feature type="region of interest" description="Disordered" evidence="9">
    <location>
        <begin position="426"/>
        <end position="450"/>
    </location>
</feature>
<dbReference type="Pfam" id="PF01490">
    <property type="entry name" value="Aa_trans"/>
    <property type="match status" value="1"/>
</dbReference>
<dbReference type="EMBL" id="KQ242471">
    <property type="protein sequence ID" value="KNC78540.1"/>
    <property type="molecule type" value="Genomic_DNA"/>
</dbReference>
<feature type="transmembrane region" description="Helical" evidence="10">
    <location>
        <begin position="540"/>
        <end position="566"/>
    </location>
</feature>
<dbReference type="PANTHER" id="PTHR22950">
    <property type="entry name" value="AMINO ACID TRANSPORTER"/>
    <property type="match status" value="1"/>
</dbReference>
<feature type="transmembrane region" description="Helical" evidence="10">
    <location>
        <begin position="70"/>
        <end position="93"/>
    </location>
</feature>
<comment type="subcellular location">
    <subcellularLocation>
        <location evidence="1">Vacuole membrane</location>
        <topology evidence="1">Multi-pass membrane protein</topology>
    </subcellularLocation>
</comment>
<evidence type="ECO:0000256" key="7">
    <source>
        <dbReference type="ARBA" id="ARBA00022989"/>
    </source>
</evidence>
<evidence type="ECO:0000259" key="11">
    <source>
        <dbReference type="Pfam" id="PF01490"/>
    </source>
</evidence>
<name>A0A0L0FNX9_9EUKA</name>
<evidence type="ECO:0000256" key="10">
    <source>
        <dbReference type="SAM" id="Phobius"/>
    </source>
</evidence>
<feature type="transmembrane region" description="Helical" evidence="10">
    <location>
        <begin position="503"/>
        <end position="525"/>
    </location>
</feature>
<keyword evidence="13" id="KW-1185">Reference proteome</keyword>